<dbReference type="InterPro" id="IPR018289">
    <property type="entry name" value="MULE_transposase_dom"/>
</dbReference>
<evidence type="ECO:0000313" key="3">
    <source>
        <dbReference type="Proteomes" id="UP000235145"/>
    </source>
</evidence>
<sequence>MHNRVKYLPNIVTTLDTNPTSSTSTNESYCSNIIEESDYKPYAPSEFVPVVNNVFKSLNLAIKIYTDYAQMTCFSYKTEGGKDKPKHCDTLVTGFVKRKSNSNKIITRCTTKIIFENVYGTTYYKVNEFFELHNHPLKIIEDISYIKKARKMSYSKKDFVLHASTSKLGPMMAHKMRVVLKGGYEYLAAMFWTDKREKAFYIEFGEVISFDATFKTNKYKMVFVPFTTIDHHKKSVTVGIETIESYEWLLKAFLRAHE</sequence>
<comment type="caution">
    <text evidence="2">The sequence shown here is derived from an EMBL/GenBank/DDBJ whole genome shotgun (WGS) entry which is preliminary data.</text>
</comment>
<keyword evidence="3" id="KW-1185">Reference proteome</keyword>
<reference evidence="2 3" key="1">
    <citation type="journal article" date="2017" name="Nat. Commun.">
        <title>Genome assembly with in vitro proximity ligation data and whole-genome triplication in lettuce.</title>
        <authorList>
            <person name="Reyes-Chin-Wo S."/>
            <person name="Wang Z."/>
            <person name="Yang X."/>
            <person name="Kozik A."/>
            <person name="Arikit S."/>
            <person name="Song C."/>
            <person name="Xia L."/>
            <person name="Froenicke L."/>
            <person name="Lavelle D.O."/>
            <person name="Truco M.J."/>
            <person name="Xia R."/>
            <person name="Zhu S."/>
            <person name="Xu C."/>
            <person name="Xu H."/>
            <person name="Xu X."/>
            <person name="Cox K."/>
            <person name="Korf I."/>
            <person name="Meyers B.C."/>
            <person name="Michelmore R.W."/>
        </authorList>
    </citation>
    <scope>NUCLEOTIDE SEQUENCE [LARGE SCALE GENOMIC DNA]</scope>
    <source>
        <strain evidence="3">cv. Salinas</strain>
        <tissue evidence="2">Seedlings</tissue>
    </source>
</reference>
<evidence type="ECO:0000313" key="2">
    <source>
        <dbReference type="EMBL" id="KAJ0189769.1"/>
    </source>
</evidence>
<dbReference type="EMBL" id="NBSK02000008">
    <property type="protein sequence ID" value="KAJ0189769.1"/>
    <property type="molecule type" value="Genomic_DNA"/>
</dbReference>
<dbReference type="Pfam" id="PF10551">
    <property type="entry name" value="MULE"/>
    <property type="match status" value="1"/>
</dbReference>
<gene>
    <name evidence="2" type="ORF">LSAT_V11C800389760</name>
</gene>
<dbReference type="AlphaFoldDB" id="A0A9R1WWC4"/>
<dbReference type="PANTHER" id="PTHR47718">
    <property type="entry name" value="OS01G0519700 PROTEIN"/>
    <property type="match status" value="1"/>
</dbReference>
<protein>
    <recommendedName>
        <fullName evidence="1">MULE transposase domain-containing protein</fullName>
    </recommendedName>
</protein>
<dbReference type="Proteomes" id="UP000235145">
    <property type="component" value="Unassembled WGS sequence"/>
</dbReference>
<accession>A0A9R1WWC4</accession>
<evidence type="ECO:0000259" key="1">
    <source>
        <dbReference type="Pfam" id="PF10551"/>
    </source>
</evidence>
<organism evidence="2 3">
    <name type="scientific">Lactuca sativa</name>
    <name type="common">Garden lettuce</name>
    <dbReference type="NCBI Taxonomy" id="4236"/>
    <lineage>
        <taxon>Eukaryota</taxon>
        <taxon>Viridiplantae</taxon>
        <taxon>Streptophyta</taxon>
        <taxon>Embryophyta</taxon>
        <taxon>Tracheophyta</taxon>
        <taxon>Spermatophyta</taxon>
        <taxon>Magnoliopsida</taxon>
        <taxon>eudicotyledons</taxon>
        <taxon>Gunneridae</taxon>
        <taxon>Pentapetalae</taxon>
        <taxon>asterids</taxon>
        <taxon>campanulids</taxon>
        <taxon>Asterales</taxon>
        <taxon>Asteraceae</taxon>
        <taxon>Cichorioideae</taxon>
        <taxon>Cichorieae</taxon>
        <taxon>Lactucinae</taxon>
        <taxon>Lactuca</taxon>
    </lineage>
</organism>
<proteinExistence type="predicted"/>
<name>A0A9R1WWC4_LACSA</name>
<dbReference type="PANTHER" id="PTHR47718:SF12">
    <property type="entry name" value="PROTEIN FAR1-RELATED SEQUENCE"/>
    <property type="match status" value="1"/>
</dbReference>
<feature type="domain" description="MULE transposase" evidence="1">
    <location>
        <begin position="207"/>
        <end position="254"/>
    </location>
</feature>